<dbReference type="Gene3D" id="3.90.1150.10">
    <property type="entry name" value="Aspartate Aminotransferase, domain 1"/>
    <property type="match status" value="1"/>
</dbReference>
<comment type="pathway">
    <text evidence="5">Amino-acid degradation; L-kynurenine degradation; L-alanine and anthranilate from L-kynurenine: step 1/1.</text>
</comment>
<accession>A0A2U2J1I4</accession>
<keyword evidence="3 5" id="KW-0663">Pyridoxal phosphate</keyword>
<comment type="cofactor">
    <cofactor evidence="5">
        <name>pyridoxal 5'-phosphate</name>
        <dbReference type="ChEBI" id="CHEBI:597326"/>
    </cofactor>
</comment>
<dbReference type="SUPFAM" id="SSF53383">
    <property type="entry name" value="PLP-dependent transferases"/>
    <property type="match status" value="1"/>
</dbReference>
<dbReference type="InterPro" id="IPR015424">
    <property type="entry name" value="PyrdxlP-dep_Trfase"/>
</dbReference>
<comment type="pathway">
    <text evidence="5">Cofactor biosynthesis; NAD(+) biosynthesis; quinolinate from L-kynurenine: step 2/3.</text>
</comment>
<evidence type="ECO:0000256" key="5">
    <source>
        <dbReference type="PIRNR" id="PIRNR038800"/>
    </source>
</evidence>
<comment type="catalytic activity">
    <reaction evidence="5">
        <text>3-hydroxy-L-kynurenine + H2O = 3-hydroxyanthranilate + L-alanine + H(+)</text>
        <dbReference type="Rhea" id="RHEA:25143"/>
        <dbReference type="ChEBI" id="CHEBI:15377"/>
        <dbReference type="ChEBI" id="CHEBI:15378"/>
        <dbReference type="ChEBI" id="CHEBI:36559"/>
        <dbReference type="ChEBI" id="CHEBI:57972"/>
        <dbReference type="ChEBI" id="CHEBI:58125"/>
        <dbReference type="EC" id="3.7.1.3"/>
    </reaction>
</comment>
<dbReference type="GO" id="GO:0005737">
    <property type="term" value="C:cytoplasm"/>
    <property type="evidence" value="ECO:0007669"/>
    <property type="project" value="UniProtKB-UniRule"/>
</dbReference>
<dbReference type="GO" id="GO:0019441">
    <property type="term" value="P:L-tryptophan catabolic process to kynurenine"/>
    <property type="evidence" value="ECO:0007669"/>
    <property type="project" value="TreeGrafter"/>
</dbReference>
<proteinExistence type="inferred from homology"/>
<evidence type="ECO:0000313" key="6">
    <source>
        <dbReference type="EMBL" id="PWG02205.1"/>
    </source>
</evidence>
<dbReference type="PIRSF" id="PIRSF038800">
    <property type="entry name" value="KYNU"/>
    <property type="match status" value="1"/>
</dbReference>
<dbReference type="PANTHER" id="PTHR14084">
    <property type="entry name" value="KYNURENINASE"/>
    <property type="match status" value="1"/>
</dbReference>
<dbReference type="AlphaFoldDB" id="A0A2U2J1I4"/>
<dbReference type="EMBL" id="QFFF01000001">
    <property type="protein sequence ID" value="PWG02205.1"/>
    <property type="molecule type" value="Genomic_DNA"/>
</dbReference>
<dbReference type="GO" id="GO:0009435">
    <property type="term" value="P:NAD+ biosynthetic process"/>
    <property type="evidence" value="ECO:0007669"/>
    <property type="project" value="UniProtKB-UniRule"/>
</dbReference>
<dbReference type="OrthoDB" id="9812626at2"/>
<dbReference type="EC" id="3.7.1.3" evidence="4 5"/>
<dbReference type="Pfam" id="PF22580">
    <property type="entry name" value="KYNU_C"/>
    <property type="match status" value="1"/>
</dbReference>
<evidence type="ECO:0000256" key="3">
    <source>
        <dbReference type="ARBA" id="ARBA00022898"/>
    </source>
</evidence>
<dbReference type="GO" id="GO:0097053">
    <property type="term" value="P:L-kynurenine catabolic process"/>
    <property type="evidence" value="ECO:0007669"/>
    <property type="project" value="UniProtKB-UniPathway"/>
</dbReference>
<comment type="catalytic activity">
    <reaction evidence="5">
        <text>L-kynurenine + H2O = anthranilate + L-alanine + H(+)</text>
        <dbReference type="Rhea" id="RHEA:16813"/>
        <dbReference type="ChEBI" id="CHEBI:15377"/>
        <dbReference type="ChEBI" id="CHEBI:15378"/>
        <dbReference type="ChEBI" id="CHEBI:16567"/>
        <dbReference type="ChEBI" id="CHEBI:57959"/>
        <dbReference type="ChEBI" id="CHEBI:57972"/>
        <dbReference type="EC" id="3.7.1.3"/>
    </reaction>
</comment>
<comment type="function">
    <text evidence="5">Catalyzes the cleavage of L-kynurenine (L-Kyn) and L-3-hydroxykynurenine (L-3OHKyn) into anthranilic acid (AA) and 3-hydroxyanthranilic acid (3-OHAA), respectively.</text>
</comment>
<dbReference type="NCBIfam" id="TIGR01814">
    <property type="entry name" value="kynureninase"/>
    <property type="match status" value="1"/>
</dbReference>
<dbReference type="RefSeq" id="WP_109270345.1">
    <property type="nucleotide sequence ID" value="NZ_QFFF01000001.1"/>
</dbReference>
<evidence type="ECO:0000256" key="4">
    <source>
        <dbReference type="NCBIfam" id="TIGR01814"/>
    </source>
</evidence>
<keyword evidence="7" id="KW-1185">Reference proteome</keyword>
<dbReference type="GO" id="GO:0030429">
    <property type="term" value="F:kynureninase activity"/>
    <property type="evidence" value="ECO:0007669"/>
    <property type="project" value="UniProtKB-UniRule"/>
</dbReference>
<reference evidence="6 7" key="1">
    <citation type="submission" date="2018-05" db="EMBL/GenBank/DDBJ databases">
        <title>Genome of Sphingosinicella humi QZX222.</title>
        <authorList>
            <person name="Qiao Z."/>
            <person name="Wang G."/>
        </authorList>
    </citation>
    <scope>NUCLEOTIDE SEQUENCE [LARGE SCALE GENOMIC DNA]</scope>
    <source>
        <strain evidence="6 7">QZX222</strain>
    </source>
</reference>
<dbReference type="InterPro" id="IPR010111">
    <property type="entry name" value="Kynureninase"/>
</dbReference>
<sequence length="410" mass="44895">MITLEQVRALDAADPLRACRERFALPEGLVYLDGNSLGALPRAAVERQRQVVEREWGRDLIRSWNSHDWIGAPQRVGAKIAPLIGAKPHEVIVADSVSVNLFKLITAAAALSPKRPLLLSEPGNFHTDLHVASGATELVPNLRLETVERGRIEEALGPDTNLLLLTHVHYKTGERFDMARVTARAKDSGALTLWDLSHSVGAVPLQLNRDGAELAVGCGYKYLNGGPGAPAFLYVAEHLQERLMPVLRGWMGHAAPFAFTDEYVPAPGIARFLAGTPPMLSLLALESGVESFEGVDMETAWAKSTALFDLFAALVEQRCAGHGLDCVSPRDPGARGSHISYRHPHAFEICQALIEAEVIGDFRAPDVVRFGLTPLYLGYEDIWTAIDRLVDILESGRWREPRFAVRGKVT</sequence>
<evidence type="ECO:0000256" key="1">
    <source>
        <dbReference type="ARBA" id="ARBA00022642"/>
    </source>
</evidence>
<dbReference type="Proteomes" id="UP000245916">
    <property type="component" value="Unassembled WGS sequence"/>
</dbReference>
<keyword evidence="2 5" id="KW-0378">Hydrolase</keyword>
<keyword evidence="1 5" id="KW-0662">Pyridine nucleotide biosynthesis</keyword>
<organism evidence="6 7">
    <name type="scientific">Allosphingosinicella humi</name>
    <dbReference type="NCBI Taxonomy" id="2068657"/>
    <lineage>
        <taxon>Bacteria</taxon>
        <taxon>Pseudomonadati</taxon>
        <taxon>Pseudomonadota</taxon>
        <taxon>Alphaproteobacteria</taxon>
        <taxon>Sphingomonadales</taxon>
        <taxon>Sphingomonadaceae</taxon>
        <taxon>Allosphingosinicella</taxon>
    </lineage>
</organism>
<name>A0A2U2J1I4_9SPHN</name>
<comment type="caution">
    <text evidence="6">The sequence shown here is derived from an EMBL/GenBank/DDBJ whole genome shotgun (WGS) entry which is preliminary data.</text>
</comment>
<comment type="subunit">
    <text evidence="5">Homodimer.</text>
</comment>
<dbReference type="Gene3D" id="3.40.640.10">
    <property type="entry name" value="Type I PLP-dependent aspartate aminotransferase-like (Major domain)"/>
    <property type="match status" value="1"/>
</dbReference>
<dbReference type="InterPro" id="IPR015421">
    <property type="entry name" value="PyrdxlP-dep_Trfase_major"/>
</dbReference>
<protein>
    <recommendedName>
        <fullName evidence="4 5">Kynureninase</fullName>
        <ecNumber evidence="4 5">3.7.1.3</ecNumber>
    </recommendedName>
</protein>
<dbReference type="UniPathway" id="UPA00334">
    <property type="reaction ID" value="UER00455"/>
</dbReference>
<dbReference type="GO" id="GO:0043420">
    <property type="term" value="P:anthranilate metabolic process"/>
    <property type="evidence" value="ECO:0007669"/>
    <property type="project" value="TreeGrafter"/>
</dbReference>
<comment type="similarity">
    <text evidence="5">Belongs to the kynureninase family.</text>
</comment>
<dbReference type="PANTHER" id="PTHR14084:SF0">
    <property type="entry name" value="KYNURENINASE"/>
    <property type="match status" value="1"/>
</dbReference>
<dbReference type="GO" id="GO:0030170">
    <property type="term" value="F:pyridoxal phosphate binding"/>
    <property type="evidence" value="ECO:0007669"/>
    <property type="project" value="UniProtKB-UniRule"/>
</dbReference>
<dbReference type="InterPro" id="IPR015422">
    <property type="entry name" value="PyrdxlP-dep_Trfase_small"/>
</dbReference>
<evidence type="ECO:0000313" key="7">
    <source>
        <dbReference type="Proteomes" id="UP000245916"/>
    </source>
</evidence>
<evidence type="ECO:0000256" key="2">
    <source>
        <dbReference type="ARBA" id="ARBA00022801"/>
    </source>
</evidence>
<gene>
    <name evidence="6" type="primary">kynU</name>
    <name evidence="6" type="ORF">DF286_04460</name>
</gene>
<dbReference type="UniPathway" id="UPA00253">
    <property type="reaction ID" value="UER00329"/>
</dbReference>